<dbReference type="Pfam" id="PF00005">
    <property type="entry name" value="ABC_tran"/>
    <property type="match status" value="1"/>
</dbReference>
<organism evidence="11 12">
    <name type="scientific">Actinomadura miaoliensis</name>
    <dbReference type="NCBI Taxonomy" id="430685"/>
    <lineage>
        <taxon>Bacteria</taxon>
        <taxon>Bacillati</taxon>
        <taxon>Actinomycetota</taxon>
        <taxon>Actinomycetes</taxon>
        <taxon>Streptosporangiales</taxon>
        <taxon>Thermomonosporaceae</taxon>
        <taxon>Actinomadura</taxon>
    </lineage>
</organism>
<dbReference type="InterPro" id="IPR014223">
    <property type="entry name" value="ABC_CydC/D"/>
</dbReference>
<evidence type="ECO:0000256" key="3">
    <source>
        <dbReference type="ARBA" id="ARBA00022741"/>
    </source>
</evidence>
<keyword evidence="2 8" id="KW-0812">Transmembrane</keyword>
<dbReference type="PANTHER" id="PTHR24221">
    <property type="entry name" value="ATP-BINDING CASSETTE SUB-FAMILY B"/>
    <property type="match status" value="1"/>
</dbReference>
<evidence type="ECO:0000256" key="1">
    <source>
        <dbReference type="ARBA" id="ARBA00004651"/>
    </source>
</evidence>
<evidence type="ECO:0000256" key="6">
    <source>
        <dbReference type="ARBA" id="ARBA00023136"/>
    </source>
</evidence>
<comment type="subcellular location">
    <subcellularLocation>
        <location evidence="1">Cell membrane</location>
        <topology evidence="1">Multi-pass membrane protein</topology>
    </subcellularLocation>
</comment>
<gene>
    <name evidence="11" type="ORF">GCM10022214_14260</name>
</gene>
<evidence type="ECO:0000259" key="10">
    <source>
        <dbReference type="PROSITE" id="PS50929"/>
    </source>
</evidence>
<dbReference type="SMART" id="SM00382">
    <property type="entry name" value="AAA"/>
    <property type="match status" value="1"/>
</dbReference>
<dbReference type="PANTHER" id="PTHR24221:SF654">
    <property type="entry name" value="ATP-BINDING CASSETTE SUB-FAMILY B MEMBER 6"/>
    <property type="match status" value="1"/>
</dbReference>
<keyword evidence="4" id="KW-0067">ATP-binding</keyword>
<dbReference type="PROSITE" id="PS50893">
    <property type="entry name" value="ABC_TRANSPORTER_2"/>
    <property type="match status" value="1"/>
</dbReference>
<dbReference type="Gene3D" id="1.20.1560.10">
    <property type="entry name" value="ABC transporter type 1, transmembrane domain"/>
    <property type="match status" value="1"/>
</dbReference>
<feature type="transmembrane region" description="Helical" evidence="8">
    <location>
        <begin position="71"/>
        <end position="89"/>
    </location>
</feature>
<feature type="domain" description="ABC transmembrane type-1" evidence="10">
    <location>
        <begin position="40"/>
        <end position="327"/>
    </location>
</feature>
<dbReference type="InterPro" id="IPR039421">
    <property type="entry name" value="Type_1_exporter"/>
</dbReference>
<dbReference type="InterPro" id="IPR003593">
    <property type="entry name" value="AAA+_ATPase"/>
</dbReference>
<feature type="transmembrane region" description="Helical" evidence="8">
    <location>
        <begin position="265"/>
        <end position="289"/>
    </location>
</feature>
<dbReference type="PROSITE" id="PS50929">
    <property type="entry name" value="ABC_TM1F"/>
    <property type="match status" value="1"/>
</dbReference>
<feature type="transmembrane region" description="Helical" evidence="8">
    <location>
        <begin position="39"/>
        <end position="65"/>
    </location>
</feature>
<feature type="transmembrane region" description="Helical" evidence="8">
    <location>
        <begin position="187"/>
        <end position="212"/>
    </location>
</feature>
<keyword evidence="12" id="KW-1185">Reference proteome</keyword>
<protein>
    <recommendedName>
        <fullName evidence="13">Thiol reductant ABC exporter subunit CydC</fullName>
    </recommendedName>
</protein>
<dbReference type="InterPro" id="IPR036640">
    <property type="entry name" value="ABC1_TM_sf"/>
</dbReference>
<evidence type="ECO:0000313" key="11">
    <source>
        <dbReference type="EMBL" id="GAA4062185.1"/>
    </source>
</evidence>
<dbReference type="EMBL" id="BAAAZG010000003">
    <property type="protein sequence ID" value="GAA4062185.1"/>
    <property type="molecule type" value="Genomic_DNA"/>
</dbReference>
<dbReference type="Gene3D" id="3.40.50.300">
    <property type="entry name" value="P-loop containing nucleotide triphosphate hydrolases"/>
    <property type="match status" value="1"/>
</dbReference>
<dbReference type="NCBIfam" id="TIGR02868">
    <property type="entry name" value="CydC"/>
    <property type="match status" value="1"/>
</dbReference>
<keyword evidence="6 8" id="KW-0472">Membrane</keyword>
<keyword evidence="3" id="KW-0547">Nucleotide-binding</keyword>
<evidence type="ECO:0000256" key="8">
    <source>
        <dbReference type="SAM" id="Phobius"/>
    </source>
</evidence>
<feature type="domain" description="ABC transporter" evidence="9">
    <location>
        <begin position="391"/>
        <end position="628"/>
    </location>
</feature>
<feature type="transmembrane region" description="Helical" evidence="8">
    <location>
        <begin position="155"/>
        <end position="181"/>
    </location>
</feature>
<name>A0ABP7VB56_9ACTN</name>
<evidence type="ECO:0000259" key="9">
    <source>
        <dbReference type="PROSITE" id="PS50893"/>
    </source>
</evidence>
<reference evidence="12" key="1">
    <citation type="journal article" date="2019" name="Int. J. Syst. Evol. Microbiol.">
        <title>The Global Catalogue of Microorganisms (GCM) 10K type strain sequencing project: providing services to taxonomists for standard genome sequencing and annotation.</title>
        <authorList>
            <consortium name="The Broad Institute Genomics Platform"/>
            <consortium name="The Broad Institute Genome Sequencing Center for Infectious Disease"/>
            <person name="Wu L."/>
            <person name="Ma J."/>
        </authorList>
    </citation>
    <scope>NUCLEOTIDE SEQUENCE [LARGE SCALE GENOMIC DNA]</scope>
    <source>
        <strain evidence="12">JCM 16702</strain>
    </source>
</reference>
<evidence type="ECO:0000256" key="5">
    <source>
        <dbReference type="ARBA" id="ARBA00022989"/>
    </source>
</evidence>
<evidence type="ECO:0000256" key="4">
    <source>
        <dbReference type="ARBA" id="ARBA00022840"/>
    </source>
</evidence>
<evidence type="ECO:0000256" key="7">
    <source>
        <dbReference type="SAM" id="MobiDB-lite"/>
    </source>
</evidence>
<dbReference type="SUPFAM" id="SSF90123">
    <property type="entry name" value="ABC transporter transmembrane region"/>
    <property type="match status" value="1"/>
</dbReference>
<dbReference type="PROSITE" id="PS00211">
    <property type="entry name" value="ABC_TRANSPORTER_1"/>
    <property type="match status" value="1"/>
</dbReference>
<keyword evidence="5 8" id="KW-1133">Transmembrane helix</keyword>
<dbReference type="InterPro" id="IPR003439">
    <property type="entry name" value="ABC_transporter-like_ATP-bd"/>
</dbReference>
<accession>A0ABP7VB56</accession>
<feature type="region of interest" description="Disordered" evidence="7">
    <location>
        <begin position="374"/>
        <end position="394"/>
    </location>
</feature>
<evidence type="ECO:0000313" key="12">
    <source>
        <dbReference type="Proteomes" id="UP001500683"/>
    </source>
</evidence>
<comment type="caution">
    <text evidence="11">The sequence shown here is derived from an EMBL/GenBank/DDBJ whole genome shotgun (WGS) entry which is preliminary data.</text>
</comment>
<dbReference type="Proteomes" id="UP001500683">
    <property type="component" value="Unassembled WGS sequence"/>
</dbReference>
<dbReference type="InterPro" id="IPR011527">
    <property type="entry name" value="ABC1_TM_dom"/>
</dbReference>
<dbReference type="SUPFAM" id="SSF52540">
    <property type="entry name" value="P-loop containing nucleoside triphosphate hydrolases"/>
    <property type="match status" value="1"/>
</dbReference>
<feature type="transmembrane region" description="Helical" evidence="8">
    <location>
        <begin position="295"/>
        <end position="316"/>
    </location>
</feature>
<dbReference type="InterPro" id="IPR027417">
    <property type="entry name" value="P-loop_NTPase"/>
</dbReference>
<evidence type="ECO:0008006" key="13">
    <source>
        <dbReference type="Google" id="ProtNLM"/>
    </source>
</evidence>
<evidence type="ECO:0000256" key="2">
    <source>
        <dbReference type="ARBA" id="ARBA00022692"/>
    </source>
</evidence>
<dbReference type="InterPro" id="IPR017871">
    <property type="entry name" value="ABC_transporter-like_CS"/>
</dbReference>
<sequence length="633" mass="64137">MTGVTDMTQMAGATGAGGGAVGGDVRGLWGVVRPYAGRLLLAVVAGVAAELCGLGLVAAAAWLIARAAQQPTMAALSLAIVALRGFALGKGVLRYLERLAGHDVALRALAELRGRVFDALAARGPAAVRGRGTGGVRDGEALSGLVSDVEAVQDLLLRCVLPAVTGVVCGAAGVVVCAVAVPSSVVPLVAGLLVAGVALPWAAWTAGARAAARVAAQRRRLAVCALDVLDGAEDLAVFGAAGRFGARAAVAARRLERAERAGSRVAGVVGAAGLAVQGVTAAVVAWQAVRSGADQVQVAVVALTALVAVEAVLPLADAAQRMRDVLASARRVAALLAAPPPPASRAGASVPPGPLSVELLGVTVAFDTPHVTPHERELVDEQSPGLRPGGARDVPASRVGGRAALGGVALDGVDVRVERGRRVAIVGASGAGKSTLLAAVAGAVTPLAGTVQLAGRDLNAYAGDDVRAAVRGLTQDAHVFAGTVRANLLLARPDASQHQLEAAARRARFLEVVRELPDGWDTVVGEGGRGLSGGQRQRLLLARALLADPPVLVLDEPAEALDTVTADAVTRDLLTWPGGGTLLLVTHRLAALGDADEVLVLDRGRVVQRGRHDDLVARPGPYRDLWEAERLSA</sequence>
<proteinExistence type="predicted"/>